<keyword evidence="1" id="KW-0812">Transmembrane</keyword>
<dbReference type="STRING" id="1224947.SAMN05216480_11026"/>
<sequence length="156" mass="17763">MKFKTEIKWGILFSIISILWLLLLVTLGYTSEKIEQFPTVDSLFFIIAILIYVMAFRDKRQKNGNKLSWKQAFVSGILIGIVVMILSIPSQAFIHKIIIPDFFKNNIEYAVAHKKMTLEAAQKYFNLKSYMIQSVIFAPVAGAITGAIVGLLMKRK</sequence>
<name>A0A1I7HMC7_9FLAO</name>
<protein>
    <recommendedName>
        <fullName evidence="4">DUF4199 domain-containing protein</fullName>
    </recommendedName>
</protein>
<dbReference type="RefSeq" id="WP_093025539.1">
    <property type="nucleotide sequence ID" value="NZ_FPBK01000010.1"/>
</dbReference>
<dbReference type="Pfam" id="PF13858">
    <property type="entry name" value="DUF4199"/>
    <property type="match status" value="1"/>
</dbReference>
<evidence type="ECO:0008006" key="4">
    <source>
        <dbReference type="Google" id="ProtNLM"/>
    </source>
</evidence>
<gene>
    <name evidence="2" type="ORF">SAMN05216480_11026</name>
</gene>
<dbReference type="AlphaFoldDB" id="A0A1I7HMC7"/>
<proteinExistence type="predicted"/>
<feature type="transmembrane region" description="Helical" evidence="1">
    <location>
        <begin position="9"/>
        <end position="30"/>
    </location>
</feature>
<feature type="transmembrane region" description="Helical" evidence="1">
    <location>
        <begin position="36"/>
        <end position="55"/>
    </location>
</feature>
<organism evidence="2 3">
    <name type="scientific">Pustulibacterium marinum</name>
    <dbReference type="NCBI Taxonomy" id="1224947"/>
    <lineage>
        <taxon>Bacteria</taxon>
        <taxon>Pseudomonadati</taxon>
        <taxon>Bacteroidota</taxon>
        <taxon>Flavobacteriia</taxon>
        <taxon>Flavobacteriales</taxon>
        <taxon>Flavobacteriaceae</taxon>
        <taxon>Pustulibacterium</taxon>
    </lineage>
</organism>
<keyword evidence="1" id="KW-0472">Membrane</keyword>
<evidence type="ECO:0000313" key="3">
    <source>
        <dbReference type="Proteomes" id="UP000199138"/>
    </source>
</evidence>
<keyword evidence="3" id="KW-1185">Reference proteome</keyword>
<feature type="transmembrane region" description="Helical" evidence="1">
    <location>
        <begin position="67"/>
        <end position="88"/>
    </location>
</feature>
<dbReference type="EMBL" id="FPBK01000010">
    <property type="protein sequence ID" value="SFU61719.1"/>
    <property type="molecule type" value="Genomic_DNA"/>
</dbReference>
<reference evidence="2 3" key="1">
    <citation type="submission" date="2016-10" db="EMBL/GenBank/DDBJ databases">
        <authorList>
            <person name="de Groot N.N."/>
        </authorList>
    </citation>
    <scope>NUCLEOTIDE SEQUENCE [LARGE SCALE GENOMIC DNA]</scope>
    <source>
        <strain evidence="2 3">CGMCC 1.12333</strain>
    </source>
</reference>
<dbReference type="Proteomes" id="UP000199138">
    <property type="component" value="Unassembled WGS sequence"/>
</dbReference>
<evidence type="ECO:0000256" key="1">
    <source>
        <dbReference type="SAM" id="Phobius"/>
    </source>
</evidence>
<keyword evidence="1" id="KW-1133">Transmembrane helix</keyword>
<accession>A0A1I7HMC7</accession>
<evidence type="ECO:0000313" key="2">
    <source>
        <dbReference type="EMBL" id="SFU61719.1"/>
    </source>
</evidence>
<dbReference type="InterPro" id="IPR025250">
    <property type="entry name" value="DUF4199"/>
</dbReference>
<feature type="transmembrane region" description="Helical" evidence="1">
    <location>
        <begin position="130"/>
        <end position="153"/>
    </location>
</feature>
<dbReference type="OrthoDB" id="5766000at2"/>